<accession>A0A1C9WA77</accession>
<evidence type="ECO:0000256" key="4">
    <source>
        <dbReference type="ARBA" id="ARBA00023172"/>
    </source>
</evidence>
<feature type="compositionally biased region" description="Basic and acidic residues" evidence="6">
    <location>
        <begin position="430"/>
        <end position="447"/>
    </location>
</feature>
<dbReference type="OrthoDB" id="9765111at2"/>
<dbReference type="GO" id="GO:0006310">
    <property type="term" value="P:DNA recombination"/>
    <property type="evidence" value="ECO:0007669"/>
    <property type="project" value="UniProtKB-KW"/>
</dbReference>
<gene>
    <name evidence="7" type="primary">rmuC</name>
    <name evidence="7" type="ORF">AUP74_02660</name>
</gene>
<sequence length="460" mass="52480">MEYFPLQITMELALVAALVLLCALVATAALARVSLGRRLDECRAELGVTLARLESSREREMAVSAELQGVRAELADKVQRLTRSEVLVEKSEAALVEQRQLLEQTRKSMAEQFENLANRIFEEKQQAFTRRSEDSLRKSLDPLERQLGDFRKRVEHVYDRENAERNSLLGQIKALREQTQRISDEALNLTSALKGDRKVQGNWGEVVLERLLEESGLQRGREYDTQVSFSSDGRRRQPDVIVRLPENKDLIIDSKVSLVDYERYCSAETDEEREQALKQHVNSLRAHIAGLNKKAYEQLEGVRTLDFVFIFVPIEAAYMLAMQADPGLFRDAYDKHIVLVSPTTLMATLRTVENIWRYEKQNKNAEKIAAEAGKLHDQFAMVLESLDELGNRIRQAEEAYEQTYKRLATGRGNAVKRIDSLRKLGAKTRRQLDADLRDKASENHKAALPEPEPAEESEEA</sequence>
<dbReference type="InterPro" id="IPR003798">
    <property type="entry name" value="DNA_recombination_RmuC"/>
</dbReference>
<keyword evidence="3 5" id="KW-0175">Coiled coil</keyword>
<keyword evidence="4" id="KW-0233">DNA recombination</keyword>
<evidence type="ECO:0000313" key="7">
    <source>
        <dbReference type="EMBL" id="AOS98056.1"/>
    </source>
</evidence>
<dbReference type="Proteomes" id="UP000095672">
    <property type="component" value="Chromosome"/>
</dbReference>
<evidence type="ECO:0000256" key="5">
    <source>
        <dbReference type="SAM" id="Coils"/>
    </source>
</evidence>
<reference evidence="8" key="1">
    <citation type="submission" date="2016-01" db="EMBL/GenBank/DDBJ databases">
        <title>Complete genome sequence of Microbulbifer sp. CCB-MM1, a halophile isolated from Matang Mangrove Forest, Perak.</title>
        <authorList>
            <person name="Moh T.H."/>
            <person name="Dinesh B."/>
            <person name="Lau N.-S."/>
            <person name="Go F."/>
            <person name="Alexander Chong S.-C."/>
        </authorList>
    </citation>
    <scope>NUCLEOTIDE SEQUENCE [LARGE SCALE GENOMIC DNA]</scope>
    <source>
        <strain evidence="8">CCB-MM1</strain>
    </source>
</reference>
<proteinExistence type="inferred from homology"/>
<evidence type="ECO:0000256" key="3">
    <source>
        <dbReference type="ARBA" id="ARBA00023054"/>
    </source>
</evidence>
<name>A0A1C9WA77_9GAMM</name>
<dbReference type="EMBL" id="CP014143">
    <property type="protein sequence ID" value="AOS98056.1"/>
    <property type="molecule type" value="Genomic_DNA"/>
</dbReference>
<dbReference type="PANTHER" id="PTHR30563">
    <property type="entry name" value="DNA RECOMBINATION PROTEIN RMUC"/>
    <property type="match status" value="1"/>
</dbReference>
<feature type="region of interest" description="Disordered" evidence="6">
    <location>
        <begin position="429"/>
        <end position="460"/>
    </location>
</feature>
<evidence type="ECO:0000313" key="8">
    <source>
        <dbReference type="Proteomes" id="UP000095672"/>
    </source>
</evidence>
<evidence type="ECO:0000256" key="1">
    <source>
        <dbReference type="ARBA" id="ARBA00003416"/>
    </source>
</evidence>
<dbReference type="STRING" id="1769779.AUP74_02660"/>
<dbReference type="Pfam" id="PF02646">
    <property type="entry name" value="RmuC"/>
    <property type="match status" value="1"/>
</dbReference>
<organism evidence="7 8">
    <name type="scientific">Microbulbifer aggregans</name>
    <dbReference type="NCBI Taxonomy" id="1769779"/>
    <lineage>
        <taxon>Bacteria</taxon>
        <taxon>Pseudomonadati</taxon>
        <taxon>Pseudomonadota</taxon>
        <taxon>Gammaproteobacteria</taxon>
        <taxon>Cellvibrionales</taxon>
        <taxon>Microbulbiferaceae</taxon>
        <taxon>Microbulbifer</taxon>
    </lineage>
</organism>
<dbReference type="KEGG" id="micc:AUP74_02660"/>
<comment type="similarity">
    <text evidence="2">Belongs to the RmuC family.</text>
</comment>
<evidence type="ECO:0000256" key="6">
    <source>
        <dbReference type="SAM" id="MobiDB-lite"/>
    </source>
</evidence>
<comment type="function">
    <text evidence="1">Involved in DNA recombination.</text>
</comment>
<evidence type="ECO:0000256" key="2">
    <source>
        <dbReference type="ARBA" id="ARBA00009840"/>
    </source>
</evidence>
<keyword evidence="8" id="KW-1185">Reference proteome</keyword>
<dbReference type="PANTHER" id="PTHR30563:SF0">
    <property type="entry name" value="DNA RECOMBINATION PROTEIN RMUC"/>
    <property type="match status" value="1"/>
</dbReference>
<dbReference type="AlphaFoldDB" id="A0A1C9WA77"/>
<dbReference type="RefSeq" id="WP_069947979.1">
    <property type="nucleotide sequence ID" value="NZ_CP014143.1"/>
</dbReference>
<dbReference type="PATRIC" id="fig|1769779.3.peg.2651"/>
<protein>
    <submittedName>
        <fullName evidence="7">DNA recombination protein RmuC</fullName>
    </submittedName>
</protein>
<feature type="coiled-coil region" evidence="5">
    <location>
        <begin position="88"/>
        <end position="119"/>
    </location>
</feature>